<dbReference type="Proteomes" id="UP000636479">
    <property type="component" value="Unassembled WGS sequence"/>
</dbReference>
<dbReference type="InterPro" id="IPR000719">
    <property type="entry name" value="Prot_kinase_dom"/>
</dbReference>
<dbReference type="EMBL" id="JACAZF010000004">
    <property type="protein sequence ID" value="KAF7307312.1"/>
    <property type="molecule type" value="Genomic_DNA"/>
</dbReference>
<comment type="catalytic activity">
    <reaction evidence="7">
        <text>L-threonyl-[protein] + ATP = O-phospho-L-threonyl-[protein] + ADP + H(+)</text>
        <dbReference type="Rhea" id="RHEA:46608"/>
        <dbReference type="Rhea" id="RHEA-COMP:11060"/>
        <dbReference type="Rhea" id="RHEA-COMP:11605"/>
        <dbReference type="ChEBI" id="CHEBI:15378"/>
        <dbReference type="ChEBI" id="CHEBI:30013"/>
        <dbReference type="ChEBI" id="CHEBI:30616"/>
        <dbReference type="ChEBI" id="CHEBI:61977"/>
        <dbReference type="ChEBI" id="CHEBI:456216"/>
        <dbReference type="EC" id="2.7.11.1"/>
    </reaction>
</comment>
<dbReference type="InterPro" id="IPR052396">
    <property type="entry name" value="Meiotic_Drive_Suppr_Kinase"/>
</dbReference>
<evidence type="ECO:0000313" key="11">
    <source>
        <dbReference type="Proteomes" id="UP000636479"/>
    </source>
</evidence>
<dbReference type="InterPro" id="IPR018934">
    <property type="entry name" value="RIO_dom"/>
</dbReference>
<keyword evidence="11" id="KW-1185">Reference proteome</keyword>
<dbReference type="InterPro" id="IPR011009">
    <property type="entry name" value="Kinase-like_dom_sf"/>
</dbReference>
<feature type="domain" description="Protein kinase" evidence="9">
    <location>
        <begin position="1"/>
        <end position="241"/>
    </location>
</feature>
<evidence type="ECO:0000256" key="4">
    <source>
        <dbReference type="ARBA" id="ARBA00022741"/>
    </source>
</evidence>
<name>A0A8H6SYW2_9AGAR</name>
<dbReference type="GO" id="GO:0005524">
    <property type="term" value="F:ATP binding"/>
    <property type="evidence" value="ECO:0007669"/>
    <property type="project" value="UniProtKB-KW"/>
</dbReference>
<dbReference type="PROSITE" id="PS50011">
    <property type="entry name" value="PROTEIN_KINASE_DOM"/>
    <property type="match status" value="1"/>
</dbReference>
<dbReference type="PANTHER" id="PTHR37171:SF1">
    <property type="entry name" value="SERINE_THREONINE-PROTEIN KINASE YRZF-RELATED"/>
    <property type="match status" value="1"/>
</dbReference>
<evidence type="ECO:0000256" key="8">
    <source>
        <dbReference type="ARBA" id="ARBA00048679"/>
    </source>
</evidence>
<evidence type="ECO:0000256" key="1">
    <source>
        <dbReference type="ARBA" id="ARBA00012513"/>
    </source>
</evidence>
<keyword evidence="3" id="KW-0808">Transferase</keyword>
<dbReference type="PANTHER" id="PTHR37171">
    <property type="entry name" value="SERINE/THREONINE-PROTEIN KINASE YRZF-RELATED"/>
    <property type="match status" value="1"/>
</dbReference>
<dbReference type="GeneID" id="59344555"/>
<dbReference type="Gene3D" id="1.10.510.10">
    <property type="entry name" value="Transferase(Phosphotransferase) domain 1"/>
    <property type="match status" value="1"/>
</dbReference>
<dbReference type="EC" id="2.7.11.1" evidence="1"/>
<evidence type="ECO:0000256" key="7">
    <source>
        <dbReference type="ARBA" id="ARBA00047899"/>
    </source>
</evidence>
<accession>A0A8H6SYW2</accession>
<gene>
    <name evidence="10" type="ORF">MIND_00525200</name>
</gene>
<evidence type="ECO:0000256" key="2">
    <source>
        <dbReference type="ARBA" id="ARBA00022527"/>
    </source>
</evidence>
<keyword evidence="5" id="KW-0418">Kinase</keyword>
<evidence type="ECO:0000259" key="9">
    <source>
        <dbReference type="PROSITE" id="PS50011"/>
    </source>
</evidence>
<reference evidence="10" key="1">
    <citation type="submission" date="2020-05" db="EMBL/GenBank/DDBJ databases">
        <title>Mycena genomes resolve the evolution of fungal bioluminescence.</title>
        <authorList>
            <person name="Tsai I.J."/>
        </authorList>
    </citation>
    <scope>NUCLEOTIDE SEQUENCE</scope>
    <source>
        <strain evidence="10">171206Taipei</strain>
    </source>
</reference>
<dbReference type="SUPFAM" id="SSF56112">
    <property type="entry name" value="Protein kinase-like (PK-like)"/>
    <property type="match status" value="1"/>
</dbReference>
<organism evidence="10 11">
    <name type="scientific">Mycena indigotica</name>
    <dbReference type="NCBI Taxonomy" id="2126181"/>
    <lineage>
        <taxon>Eukaryota</taxon>
        <taxon>Fungi</taxon>
        <taxon>Dikarya</taxon>
        <taxon>Basidiomycota</taxon>
        <taxon>Agaricomycotina</taxon>
        <taxon>Agaricomycetes</taxon>
        <taxon>Agaricomycetidae</taxon>
        <taxon>Agaricales</taxon>
        <taxon>Marasmiineae</taxon>
        <taxon>Mycenaceae</taxon>
        <taxon>Mycena</taxon>
    </lineage>
</organism>
<evidence type="ECO:0000256" key="5">
    <source>
        <dbReference type="ARBA" id="ARBA00022777"/>
    </source>
</evidence>
<dbReference type="AlphaFoldDB" id="A0A8H6SYW2"/>
<comment type="caution">
    <text evidence="10">The sequence shown here is derived from an EMBL/GenBank/DDBJ whole genome shotgun (WGS) entry which is preliminary data.</text>
</comment>
<dbReference type="RefSeq" id="XP_037222331.1">
    <property type="nucleotide sequence ID" value="XM_037362039.1"/>
</dbReference>
<comment type="catalytic activity">
    <reaction evidence="8">
        <text>L-seryl-[protein] + ATP = O-phospho-L-seryl-[protein] + ADP + H(+)</text>
        <dbReference type="Rhea" id="RHEA:17989"/>
        <dbReference type="Rhea" id="RHEA-COMP:9863"/>
        <dbReference type="Rhea" id="RHEA-COMP:11604"/>
        <dbReference type="ChEBI" id="CHEBI:15378"/>
        <dbReference type="ChEBI" id="CHEBI:29999"/>
        <dbReference type="ChEBI" id="CHEBI:30616"/>
        <dbReference type="ChEBI" id="CHEBI:83421"/>
        <dbReference type="ChEBI" id="CHEBI:456216"/>
        <dbReference type="EC" id="2.7.11.1"/>
    </reaction>
</comment>
<evidence type="ECO:0000313" key="10">
    <source>
        <dbReference type="EMBL" id="KAF7307312.1"/>
    </source>
</evidence>
<sequence>MAFEPGSVVRLRLVGSEEEQFTVIHPFLPFTKSVVFLANGTRQKKVVVKLYDPRYLNDRFVLSQYRPDYPWEAALERKAVSMRMAGSFPDSLEQCLWADDDGDRAVFWEEFFYRTSMASFRDECEAYDRLVALQGTAIPRLLGRGIVIEDRAIEVPAIVLEHIEGTAIRDAQAVAAEAYVELAKAIELFRELDVVHDDINEGNVLLCGNRAVIIDFGRARRLDSCGSDMRRLETLFRSKTR</sequence>
<evidence type="ECO:0000256" key="3">
    <source>
        <dbReference type="ARBA" id="ARBA00022679"/>
    </source>
</evidence>
<protein>
    <recommendedName>
        <fullName evidence="1">non-specific serine/threonine protein kinase</fullName>
        <ecNumber evidence="1">2.7.11.1</ecNumber>
    </recommendedName>
</protein>
<keyword evidence="6" id="KW-0067">ATP-binding</keyword>
<dbReference type="OrthoDB" id="3269050at2759"/>
<keyword evidence="4" id="KW-0547">Nucleotide-binding</keyword>
<dbReference type="Pfam" id="PF01163">
    <property type="entry name" value="RIO1"/>
    <property type="match status" value="1"/>
</dbReference>
<proteinExistence type="predicted"/>
<evidence type="ECO:0000256" key="6">
    <source>
        <dbReference type="ARBA" id="ARBA00022840"/>
    </source>
</evidence>
<keyword evidence="2" id="KW-0723">Serine/threonine-protein kinase</keyword>
<dbReference type="GO" id="GO:0004674">
    <property type="term" value="F:protein serine/threonine kinase activity"/>
    <property type="evidence" value="ECO:0007669"/>
    <property type="project" value="UniProtKB-KW"/>
</dbReference>